<comment type="caution">
    <text evidence="2">The sequence shown here is derived from an EMBL/GenBank/DDBJ whole genome shotgun (WGS) entry which is preliminary data.</text>
</comment>
<feature type="domain" description="Carboxymuconolactone decarboxylase-like" evidence="1">
    <location>
        <begin position="28"/>
        <end position="97"/>
    </location>
</feature>
<organism evidence="2">
    <name type="scientific">Candidatus Caldatribacterium californiense</name>
    <dbReference type="NCBI Taxonomy" id="1454726"/>
    <lineage>
        <taxon>Bacteria</taxon>
        <taxon>Pseudomonadati</taxon>
        <taxon>Atribacterota</taxon>
        <taxon>Atribacteria</taxon>
        <taxon>Atribacterales</taxon>
        <taxon>Candidatus Caldatribacteriaceae</taxon>
        <taxon>Candidatus Caldatribacterium</taxon>
    </lineage>
</organism>
<dbReference type="NCBIfam" id="TIGR00778">
    <property type="entry name" value="ahpD_dom"/>
    <property type="match status" value="1"/>
</dbReference>
<dbReference type="Pfam" id="PF02627">
    <property type="entry name" value="CMD"/>
    <property type="match status" value="1"/>
</dbReference>
<dbReference type="InterPro" id="IPR003779">
    <property type="entry name" value="CMD-like"/>
</dbReference>
<reference evidence="2" key="1">
    <citation type="journal article" date="2020" name="mSystems">
        <title>Genome- and Community-Level Interaction Insights into Carbon Utilization and Element Cycling Functions of Hydrothermarchaeota in Hydrothermal Sediment.</title>
        <authorList>
            <person name="Zhou Z."/>
            <person name="Liu Y."/>
            <person name="Xu W."/>
            <person name="Pan J."/>
            <person name="Luo Z.H."/>
            <person name="Li M."/>
        </authorList>
    </citation>
    <scope>NUCLEOTIDE SEQUENCE [LARGE SCALE GENOMIC DNA]</scope>
    <source>
        <strain evidence="2">SpSt-747</strain>
    </source>
</reference>
<evidence type="ECO:0000313" key="2">
    <source>
        <dbReference type="EMBL" id="HGI30104.1"/>
    </source>
</evidence>
<dbReference type="PANTHER" id="PTHR33930:SF2">
    <property type="entry name" value="BLR3452 PROTEIN"/>
    <property type="match status" value="1"/>
</dbReference>
<dbReference type="InterPro" id="IPR004675">
    <property type="entry name" value="AhpD_core"/>
</dbReference>
<sequence length="109" mass="11755">MDIGKFLEEYRKGIRELREQSPKSVTPFLTFYHEVMADGALSLKTKELIALAIGVAIHCEHCVVLHVQGAKRAGATPEEILEAAQVGVVMGGGPAFTFLPLVAQVLAHS</sequence>
<evidence type="ECO:0000259" key="1">
    <source>
        <dbReference type="Pfam" id="PF02627"/>
    </source>
</evidence>
<dbReference type="SUPFAM" id="SSF69118">
    <property type="entry name" value="AhpD-like"/>
    <property type="match status" value="1"/>
</dbReference>
<dbReference type="EMBL" id="DTFV01000038">
    <property type="protein sequence ID" value="HGI30104.1"/>
    <property type="molecule type" value="Genomic_DNA"/>
</dbReference>
<protein>
    <submittedName>
        <fullName evidence="2">Carboxymuconolactone decarboxylase family protein</fullName>
    </submittedName>
</protein>
<gene>
    <name evidence="2" type="ORF">ENV30_02145</name>
</gene>
<dbReference type="GO" id="GO:0051920">
    <property type="term" value="F:peroxiredoxin activity"/>
    <property type="evidence" value="ECO:0007669"/>
    <property type="project" value="InterPro"/>
</dbReference>
<dbReference type="Gene3D" id="1.20.1290.10">
    <property type="entry name" value="AhpD-like"/>
    <property type="match status" value="1"/>
</dbReference>
<accession>A0A7V4DDL7</accession>
<dbReference type="PANTHER" id="PTHR33930">
    <property type="entry name" value="ALKYL HYDROPEROXIDE REDUCTASE AHPD"/>
    <property type="match status" value="1"/>
</dbReference>
<proteinExistence type="predicted"/>
<dbReference type="InterPro" id="IPR029032">
    <property type="entry name" value="AhpD-like"/>
</dbReference>
<name>A0A7V4DDL7_9BACT</name>
<dbReference type="AlphaFoldDB" id="A0A7V4DDL7"/>